<evidence type="ECO:0000313" key="3">
    <source>
        <dbReference type="Proteomes" id="UP000195667"/>
    </source>
</evidence>
<evidence type="ECO:0000259" key="1">
    <source>
        <dbReference type="SMART" id="SM00670"/>
    </source>
</evidence>
<keyword evidence="3" id="KW-1185">Reference proteome</keyword>
<dbReference type="AlphaFoldDB" id="A0A1R4GYD1"/>
<gene>
    <name evidence="2" type="ORF">CRENPOLYSF1_10041</name>
</gene>
<evidence type="ECO:0000313" key="2">
    <source>
        <dbReference type="EMBL" id="SJM89037.1"/>
    </source>
</evidence>
<dbReference type="OrthoDB" id="9802272at2"/>
<dbReference type="Gene3D" id="3.40.50.1010">
    <property type="entry name" value="5'-nuclease"/>
    <property type="match status" value="1"/>
</dbReference>
<dbReference type="InterPro" id="IPR029060">
    <property type="entry name" value="PIN-like_dom_sf"/>
</dbReference>
<feature type="domain" description="PIN" evidence="1">
    <location>
        <begin position="5"/>
        <end position="118"/>
    </location>
</feature>
<dbReference type="SMART" id="SM00670">
    <property type="entry name" value="PINc"/>
    <property type="match status" value="1"/>
</dbReference>
<protein>
    <submittedName>
        <fullName evidence="2">Nucleotide binding protein PINc</fullName>
    </submittedName>
</protein>
<dbReference type="InterPro" id="IPR002850">
    <property type="entry name" value="PIN_toxin-like"/>
</dbReference>
<dbReference type="Pfam" id="PF13470">
    <property type="entry name" value="PIN_3"/>
    <property type="match status" value="1"/>
</dbReference>
<accession>A0A1R4GYD1</accession>
<dbReference type="NCBIfam" id="TIGR00305">
    <property type="entry name" value="putative toxin-antitoxin system toxin component, PIN family"/>
    <property type="match status" value="1"/>
</dbReference>
<dbReference type="EMBL" id="FUKI01000001">
    <property type="protein sequence ID" value="SJM89037.1"/>
    <property type="molecule type" value="Genomic_DNA"/>
</dbReference>
<sequence>MTIKPCIVFDTNALISALMYPASVSATALTEAVKQFQWVASDATWSELETVSARKKFAKYWTEYDRLIFLANLASMTDLHVTQSVIEACVDKTDNKFLELAVDTNAVVIVSGDAHLRTMHPFRHISIISPGEFLSFVRTPIS</sequence>
<dbReference type="RefSeq" id="WP_087141958.1">
    <property type="nucleotide sequence ID" value="NZ_FUKI01000001.1"/>
</dbReference>
<dbReference type="SUPFAM" id="SSF88723">
    <property type="entry name" value="PIN domain-like"/>
    <property type="match status" value="1"/>
</dbReference>
<reference evidence="3" key="1">
    <citation type="submission" date="2017-02" db="EMBL/GenBank/DDBJ databases">
        <authorList>
            <person name="Daims H."/>
        </authorList>
    </citation>
    <scope>NUCLEOTIDE SEQUENCE [LARGE SCALE GENOMIC DNA]</scope>
</reference>
<dbReference type="InterPro" id="IPR002716">
    <property type="entry name" value="PIN_dom"/>
</dbReference>
<proteinExistence type="predicted"/>
<dbReference type="PANTHER" id="PTHR34610">
    <property type="entry name" value="SSL7007 PROTEIN"/>
    <property type="match status" value="1"/>
</dbReference>
<organism evidence="2 3">
    <name type="scientific">Crenothrix polyspora</name>
    <dbReference type="NCBI Taxonomy" id="360316"/>
    <lineage>
        <taxon>Bacteria</taxon>
        <taxon>Pseudomonadati</taxon>
        <taxon>Pseudomonadota</taxon>
        <taxon>Gammaproteobacteria</taxon>
        <taxon>Methylococcales</taxon>
        <taxon>Crenotrichaceae</taxon>
        <taxon>Crenothrix</taxon>
    </lineage>
</organism>
<dbReference type="Proteomes" id="UP000195667">
    <property type="component" value="Unassembled WGS sequence"/>
</dbReference>
<name>A0A1R4GYD1_9GAMM</name>
<dbReference type="PANTHER" id="PTHR34610:SF3">
    <property type="entry name" value="SSL7007 PROTEIN"/>
    <property type="match status" value="1"/>
</dbReference>